<feature type="chain" id="PRO_5036446134" evidence="2">
    <location>
        <begin position="20"/>
        <end position="135"/>
    </location>
</feature>
<accession>A0A8X6HZ04</accession>
<organism evidence="3 4">
    <name type="scientific">Trichonephila clavata</name>
    <name type="common">Joro spider</name>
    <name type="synonym">Nephila clavata</name>
    <dbReference type="NCBI Taxonomy" id="2740835"/>
    <lineage>
        <taxon>Eukaryota</taxon>
        <taxon>Metazoa</taxon>
        <taxon>Ecdysozoa</taxon>
        <taxon>Arthropoda</taxon>
        <taxon>Chelicerata</taxon>
        <taxon>Arachnida</taxon>
        <taxon>Araneae</taxon>
        <taxon>Araneomorphae</taxon>
        <taxon>Entelegynae</taxon>
        <taxon>Araneoidea</taxon>
        <taxon>Nephilidae</taxon>
        <taxon>Trichonephila</taxon>
    </lineage>
</organism>
<evidence type="ECO:0000256" key="2">
    <source>
        <dbReference type="SAM" id="SignalP"/>
    </source>
</evidence>
<dbReference type="Proteomes" id="UP000887116">
    <property type="component" value="Unassembled WGS sequence"/>
</dbReference>
<evidence type="ECO:0000313" key="3">
    <source>
        <dbReference type="EMBL" id="GFR32328.1"/>
    </source>
</evidence>
<keyword evidence="4" id="KW-1185">Reference proteome</keyword>
<feature type="region of interest" description="Disordered" evidence="1">
    <location>
        <begin position="74"/>
        <end position="104"/>
    </location>
</feature>
<evidence type="ECO:0000256" key="1">
    <source>
        <dbReference type="SAM" id="MobiDB-lite"/>
    </source>
</evidence>
<comment type="caution">
    <text evidence="3">The sequence shown here is derived from an EMBL/GenBank/DDBJ whole genome shotgun (WGS) entry which is preliminary data.</text>
</comment>
<reference evidence="3" key="1">
    <citation type="submission" date="2020-07" db="EMBL/GenBank/DDBJ databases">
        <title>Multicomponent nature underlies the extraordinary mechanical properties of spider dragline silk.</title>
        <authorList>
            <person name="Kono N."/>
            <person name="Nakamura H."/>
            <person name="Mori M."/>
            <person name="Yoshida Y."/>
            <person name="Ohtoshi R."/>
            <person name="Malay A.D."/>
            <person name="Moran D.A.P."/>
            <person name="Tomita M."/>
            <person name="Numata K."/>
            <person name="Arakawa K."/>
        </authorList>
    </citation>
    <scope>NUCLEOTIDE SEQUENCE</scope>
</reference>
<name>A0A8X6HZ04_TRICU</name>
<evidence type="ECO:0000313" key="4">
    <source>
        <dbReference type="Proteomes" id="UP000887116"/>
    </source>
</evidence>
<dbReference type="EMBL" id="BMAO01029502">
    <property type="protein sequence ID" value="GFR32328.1"/>
    <property type="molecule type" value="Genomic_DNA"/>
</dbReference>
<keyword evidence="2" id="KW-0732">Signal</keyword>
<sequence length="135" mass="14957">IGFYISICYTSLFLSIIIAAPTTILPDSTNTYPSSNENVPDKKLIVPETSPSTFTHSSVLSTFPMTFDPTKSIETTTTPKSALIPSGRFQATPGTPTKSRKNKNDLFFCCSDDASATDTIRRSKERERKHEKPQF</sequence>
<feature type="signal peptide" evidence="2">
    <location>
        <begin position="1"/>
        <end position="19"/>
    </location>
</feature>
<dbReference type="AlphaFoldDB" id="A0A8X6HZ04"/>
<gene>
    <name evidence="3" type="ORF">TNCT_692231</name>
</gene>
<proteinExistence type="predicted"/>
<protein>
    <submittedName>
        <fullName evidence="3">Uncharacterized protein</fullName>
    </submittedName>
</protein>
<feature type="non-terminal residue" evidence="3">
    <location>
        <position position="1"/>
    </location>
</feature>